<gene>
    <name evidence="1" type="ORF">K8V08_06295</name>
</gene>
<accession>A0A921MDE5</accession>
<protein>
    <submittedName>
        <fullName evidence="1">Uncharacterized protein</fullName>
    </submittedName>
</protein>
<reference evidence="1" key="2">
    <citation type="submission" date="2021-09" db="EMBL/GenBank/DDBJ databases">
        <authorList>
            <person name="Gilroy R."/>
        </authorList>
    </citation>
    <scope>NUCLEOTIDE SEQUENCE</scope>
    <source>
        <strain evidence="1">ChiGjej5B5-7349</strain>
    </source>
</reference>
<sequence length="198" mass="20831">MSRLSPPALVALIAGAVLVTLLLIVHLTQADRGLRVEAVAQQTDAADAPGTGTTDAEPVFSLEEVRSHLLDEDSEGSSTIDAELTETLLYCDECLSQGAALTIEEKPFQVVLLTEPGEDSVFAAAVIGEEGGQPRLHLVVSGQDLSLTPGRGGTLVAQEPRFTAADEACCPTGWSVQVYRFHDGRFEAGQRISSVGAT</sequence>
<evidence type="ECO:0000313" key="2">
    <source>
        <dbReference type="Proteomes" id="UP000784435"/>
    </source>
</evidence>
<reference evidence="1" key="1">
    <citation type="journal article" date="2021" name="PeerJ">
        <title>Extensive microbial diversity within the chicken gut microbiome revealed by metagenomics and culture.</title>
        <authorList>
            <person name="Gilroy R."/>
            <person name="Ravi A."/>
            <person name="Getino M."/>
            <person name="Pursley I."/>
            <person name="Horton D.L."/>
            <person name="Alikhan N.F."/>
            <person name="Baker D."/>
            <person name="Gharbi K."/>
            <person name="Hall N."/>
            <person name="Watson M."/>
            <person name="Adriaenssens E.M."/>
            <person name="Foster-Nyarko E."/>
            <person name="Jarju S."/>
            <person name="Secka A."/>
            <person name="Antonio M."/>
            <person name="Oren A."/>
            <person name="Chaudhuri R.R."/>
            <person name="La Ragione R."/>
            <person name="Hildebrand F."/>
            <person name="Pallen M.J."/>
        </authorList>
    </citation>
    <scope>NUCLEOTIDE SEQUENCE</scope>
    <source>
        <strain evidence="1">ChiGjej5B5-7349</strain>
    </source>
</reference>
<dbReference type="AlphaFoldDB" id="A0A921MDE5"/>
<name>A0A921MDE5_9MICO</name>
<organism evidence="1 2">
    <name type="scientific">Brevibacterium senegalense</name>
    <dbReference type="NCBI Taxonomy" id="1033736"/>
    <lineage>
        <taxon>Bacteria</taxon>
        <taxon>Bacillati</taxon>
        <taxon>Actinomycetota</taxon>
        <taxon>Actinomycetes</taxon>
        <taxon>Micrococcales</taxon>
        <taxon>Brevibacteriaceae</taxon>
        <taxon>Brevibacterium</taxon>
    </lineage>
</organism>
<dbReference type="Proteomes" id="UP000784435">
    <property type="component" value="Unassembled WGS sequence"/>
</dbReference>
<dbReference type="EMBL" id="DYUK01000136">
    <property type="protein sequence ID" value="HJG80003.1"/>
    <property type="molecule type" value="Genomic_DNA"/>
</dbReference>
<comment type="caution">
    <text evidence="1">The sequence shown here is derived from an EMBL/GenBank/DDBJ whole genome shotgun (WGS) entry which is preliminary data.</text>
</comment>
<evidence type="ECO:0000313" key="1">
    <source>
        <dbReference type="EMBL" id="HJG80003.1"/>
    </source>
</evidence>
<proteinExistence type="predicted"/>